<dbReference type="AlphaFoldDB" id="G4RFW6"/>
<name>G4RFW6_PELHB</name>
<proteinExistence type="predicted"/>
<dbReference type="Proteomes" id="UP000008850">
    <property type="component" value="Chromosome"/>
</dbReference>
<dbReference type="KEGG" id="phl:KKY_974"/>
<dbReference type="HOGENOM" id="CLU_2918594_0_0_5"/>
<protein>
    <submittedName>
        <fullName evidence="1">Uncharacterized protein</fullName>
    </submittedName>
</protein>
<evidence type="ECO:0000313" key="2">
    <source>
        <dbReference type="Proteomes" id="UP000008850"/>
    </source>
</evidence>
<dbReference type="EMBL" id="CP003075">
    <property type="protein sequence ID" value="AEQ51009.1"/>
    <property type="molecule type" value="Genomic_DNA"/>
</dbReference>
<evidence type="ECO:0000313" key="1">
    <source>
        <dbReference type="EMBL" id="AEQ51009.1"/>
    </source>
</evidence>
<organism evidence="1 2">
    <name type="scientific">Pelagibacterium halotolerans (strain DSM 22347 / JCM 15775 / CGMCC 1.7692 / B2)</name>
    <dbReference type="NCBI Taxonomy" id="1082931"/>
    <lineage>
        <taxon>Bacteria</taxon>
        <taxon>Pseudomonadati</taxon>
        <taxon>Pseudomonadota</taxon>
        <taxon>Alphaproteobacteria</taxon>
        <taxon>Hyphomicrobiales</taxon>
        <taxon>Devosiaceae</taxon>
        <taxon>Pelagibacterium</taxon>
    </lineage>
</organism>
<accession>G4RFW6</accession>
<gene>
    <name evidence="1" type="ordered locus">KKY_974</name>
</gene>
<keyword evidence="2" id="KW-1185">Reference proteome</keyword>
<reference evidence="1 2" key="1">
    <citation type="journal article" date="2012" name="J. Bacteriol.">
        <title>Complete genome sequence of Pelagibacterium halotolerans B2T.</title>
        <authorList>
            <person name="Huo Y.Y."/>
            <person name="Cheng H."/>
            <person name="Han X.F."/>
            <person name="Jiang X.W."/>
            <person name="Sun C."/>
            <person name="Zhang X.Q."/>
            <person name="Zhu X.F."/>
            <person name="Liu Y.F."/>
            <person name="Li P.F."/>
            <person name="Ni P.X."/>
            <person name="Wu M."/>
        </authorList>
    </citation>
    <scope>NUCLEOTIDE SEQUENCE [LARGE SCALE GENOMIC DNA]</scope>
    <source>
        <strain evidence="2">DSM 22347 / JCM 15775 / CGMCC 1.7692 / B2</strain>
    </source>
</reference>
<sequence length="61" mass="6842">MKVMVGDIELARYGANILDRTIIYAGLYRPDGLFDQKLSFDSLKHPARMLNLEGAVCSQLI</sequence>